<feature type="chain" id="PRO_5046525908" description="DUF3558 domain-containing protein" evidence="2">
    <location>
        <begin position="24"/>
        <end position="200"/>
    </location>
</feature>
<dbReference type="EMBL" id="CP073721">
    <property type="protein sequence ID" value="UWZ33695.1"/>
    <property type="molecule type" value="Genomic_DNA"/>
</dbReference>
<sequence>MSRRSRLQLPALTAVALGALALAGCDRPGSGTSAQPSAAPASSAASAGPSASGVKASPSGRTSGKASGPASRKAAALPDICTLLSKAEVTGLTGEQVTLMTDEGGGSPASRYCQWQLSQGQLTVSVIFEDRGGFDTRNKESKPVSGVGDTAYSLAGHLYVWEDGLAVDVYASSESSDAANLGVERQTALKVLPRLTAATR</sequence>
<proteinExistence type="predicted"/>
<evidence type="ECO:0000256" key="1">
    <source>
        <dbReference type="SAM" id="MobiDB-lite"/>
    </source>
</evidence>
<keyword evidence="4" id="KW-1185">Reference proteome</keyword>
<evidence type="ECO:0008006" key="5">
    <source>
        <dbReference type="Google" id="ProtNLM"/>
    </source>
</evidence>
<reference evidence="3" key="1">
    <citation type="submission" date="2021-04" db="EMBL/GenBank/DDBJ databases">
        <title>Biosynthetic gene clusters of Dactylosporangioum roseum.</title>
        <authorList>
            <person name="Hartkoorn R.C."/>
            <person name="Beaudoing E."/>
            <person name="Hot D."/>
            <person name="Moureu S."/>
        </authorList>
    </citation>
    <scope>NUCLEOTIDE SEQUENCE</scope>
    <source>
        <strain evidence="3">NRRL B-16295</strain>
    </source>
</reference>
<evidence type="ECO:0000313" key="4">
    <source>
        <dbReference type="Proteomes" id="UP001058271"/>
    </source>
</evidence>
<dbReference type="Pfam" id="PF12079">
    <property type="entry name" value="DUF3558"/>
    <property type="match status" value="1"/>
</dbReference>
<feature type="compositionally biased region" description="Low complexity" evidence="1">
    <location>
        <begin position="26"/>
        <end position="60"/>
    </location>
</feature>
<feature type="signal peptide" evidence="2">
    <location>
        <begin position="1"/>
        <end position="23"/>
    </location>
</feature>
<protein>
    <recommendedName>
        <fullName evidence="5">DUF3558 domain-containing protein</fullName>
    </recommendedName>
</protein>
<feature type="region of interest" description="Disordered" evidence="1">
    <location>
        <begin position="26"/>
        <end position="71"/>
    </location>
</feature>
<name>A0ABY5YVC9_9ACTN</name>
<dbReference type="InterPro" id="IPR024520">
    <property type="entry name" value="DUF3558"/>
</dbReference>
<gene>
    <name evidence="3" type="ORF">Drose_20605</name>
</gene>
<organism evidence="3 4">
    <name type="scientific">Dactylosporangium roseum</name>
    <dbReference type="NCBI Taxonomy" id="47989"/>
    <lineage>
        <taxon>Bacteria</taxon>
        <taxon>Bacillati</taxon>
        <taxon>Actinomycetota</taxon>
        <taxon>Actinomycetes</taxon>
        <taxon>Micromonosporales</taxon>
        <taxon>Micromonosporaceae</taxon>
        <taxon>Dactylosporangium</taxon>
    </lineage>
</organism>
<evidence type="ECO:0000256" key="2">
    <source>
        <dbReference type="SAM" id="SignalP"/>
    </source>
</evidence>
<keyword evidence="2" id="KW-0732">Signal</keyword>
<dbReference type="RefSeq" id="WP_260722954.1">
    <property type="nucleotide sequence ID" value="NZ_BAAABS010000057.1"/>
</dbReference>
<accession>A0ABY5YVC9</accession>
<evidence type="ECO:0000313" key="3">
    <source>
        <dbReference type="EMBL" id="UWZ33695.1"/>
    </source>
</evidence>
<dbReference type="Proteomes" id="UP001058271">
    <property type="component" value="Chromosome"/>
</dbReference>
<dbReference type="PROSITE" id="PS51257">
    <property type="entry name" value="PROKAR_LIPOPROTEIN"/>
    <property type="match status" value="1"/>
</dbReference>